<feature type="coiled-coil region" evidence="1">
    <location>
        <begin position="39"/>
        <end position="97"/>
    </location>
</feature>
<reference evidence="2" key="2">
    <citation type="submission" date="2022-06" db="UniProtKB">
        <authorList>
            <consortium name="EnsemblMetazoa"/>
        </authorList>
    </citation>
    <scope>IDENTIFICATION</scope>
    <source>
        <strain evidence="2">DF5081</strain>
    </source>
</reference>
<organism evidence="2 3">
    <name type="scientific">Caenorhabditis japonica</name>
    <dbReference type="NCBI Taxonomy" id="281687"/>
    <lineage>
        <taxon>Eukaryota</taxon>
        <taxon>Metazoa</taxon>
        <taxon>Ecdysozoa</taxon>
        <taxon>Nematoda</taxon>
        <taxon>Chromadorea</taxon>
        <taxon>Rhabditida</taxon>
        <taxon>Rhabditina</taxon>
        <taxon>Rhabditomorpha</taxon>
        <taxon>Rhabditoidea</taxon>
        <taxon>Rhabditidae</taxon>
        <taxon>Peloderinae</taxon>
        <taxon>Caenorhabditis</taxon>
    </lineage>
</organism>
<name>A0A8R1IZA5_CAEJA</name>
<reference evidence="3" key="1">
    <citation type="submission" date="2010-08" db="EMBL/GenBank/DDBJ databases">
        <authorList>
            <consortium name="Caenorhabditis japonica Sequencing Consortium"/>
            <person name="Wilson R.K."/>
        </authorList>
    </citation>
    <scope>NUCLEOTIDE SEQUENCE [LARGE SCALE GENOMIC DNA]</scope>
    <source>
        <strain evidence="3">DF5081</strain>
    </source>
</reference>
<evidence type="ECO:0000313" key="2">
    <source>
        <dbReference type="EnsemblMetazoa" id="CJA42015.1"/>
    </source>
</evidence>
<keyword evidence="3" id="KW-1185">Reference proteome</keyword>
<evidence type="ECO:0000313" key="3">
    <source>
        <dbReference type="Proteomes" id="UP000005237"/>
    </source>
</evidence>
<keyword evidence="1" id="KW-0175">Coiled coil</keyword>
<evidence type="ECO:0000256" key="1">
    <source>
        <dbReference type="SAM" id="Coils"/>
    </source>
</evidence>
<dbReference type="EnsemblMetazoa" id="CJA42015.1">
    <property type="protein sequence ID" value="CJA42015.1"/>
    <property type="gene ID" value="WBGene00217863"/>
</dbReference>
<accession>A0A8R1IZA5</accession>
<dbReference type="Proteomes" id="UP000005237">
    <property type="component" value="Unassembled WGS sequence"/>
</dbReference>
<dbReference type="AlphaFoldDB" id="A0A8R1IZA5"/>
<sequence length="103" mass="12396">MPRPSKCVLIRRANLTKLQEKRKRIKQLLYEDRKVLGINHELLQASERLLKQVEFLQNELRKEKSKNADLKQDIARLTQPERNLNQVEIKIEELEEERKPEIK</sequence>
<protein>
    <submittedName>
        <fullName evidence="2">Uncharacterized protein</fullName>
    </submittedName>
</protein>
<proteinExistence type="predicted"/>